<sequence>MLFGKRRKREFSQEEIEQVINDYSEMVKSVLREYLPRWARRAMNKAKGRSGLTVSKENEEIQEIKRVGISAWLDRATQDVFEEISSFTSDPASLKSKLDSILKEIKRKWKIK</sequence>
<evidence type="ECO:0000313" key="2">
    <source>
        <dbReference type="Proteomes" id="UP000277457"/>
    </source>
</evidence>
<name>A0A662D6G1_UNCAE</name>
<comment type="caution">
    <text evidence="1">The sequence shown here is derived from an EMBL/GenBank/DDBJ whole genome shotgun (WGS) entry which is preliminary data.</text>
</comment>
<proteinExistence type="predicted"/>
<gene>
    <name evidence="1" type="ORF">DRZ78_00150</name>
</gene>
<protein>
    <submittedName>
        <fullName evidence="1">Uncharacterized protein</fullName>
    </submittedName>
</protein>
<dbReference type="EMBL" id="QMPY01000003">
    <property type="protein sequence ID" value="RLE08891.1"/>
    <property type="molecule type" value="Genomic_DNA"/>
</dbReference>
<accession>A0A662D6G1</accession>
<evidence type="ECO:0000313" key="1">
    <source>
        <dbReference type="EMBL" id="RLE08891.1"/>
    </source>
</evidence>
<dbReference type="AlphaFoldDB" id="A0A662D6G1"/>
<organism evidence="1 2">
    <name type="scientific">Aerophobetes bacterium</name>
    <dbReference type="NCBI Taxonomy" id="2030807"/>
    <lineage>
        <taxon>Bacteria</taxon>
        <taxon>Candidatus Aerophobota</taxon>
    </lineage>
</organism>
<reference evidence="1 2" key="1">
    <citation type="submission" date="2018-06" db="EMBL/GenBank/DDBJ databases">
        <title>Extensive metabolic versatility and redundancy in microbially diverse, dynamic hydrothermal sediments.</title>
        <authorList>
            <person name="Dombrowski N."/>
            <person name="Teske A."/>
            <person name="Baker B.J."/>
        </authorList>
    </citation>
    <scope>NUCLEOTIDE SEQUENCE [LARGE SCALE GENOMIC DNA]</scope>
    <source>
        <strain evidence="1">B7_G13</strain>
    </source>
</reference>
<dbReference type="Proteomes" id="UP000277457">
    <property type="component" value="Unassembled WGS sequence"/>
</dbReference>